<dbReference type="Gene3D" id="1.10.3680.10">
    <property type="entry name" value="TerB-like"/>
    <property type="match status" value="1"/>
</dbReference>
<dbReference type="InterPro" id="IPR029024">
    <property type="entry name" value="TerB-like"/>
</dbReference>
<dbReference type="AlphaFoldDB" id="A0A1K2H650"/>
<dbReference type="STRING" id="1121279.SAMN02745887_00399"/>
<organism evidence="1 2">
    <name type="scientific">Chitinimonas taiwanensis DSM 18899</name>
    <dbReference type="NCBI Taxonomy" id="1121279"/>
    <lineage>
        <taxon>Bacteria</taxon>
        <taxon>Pseudomonadati</taxon>
        <taxon>Pseudomonadota</taxon>
        <taxon>Betaproteobacteria</taxon>
        <taxon>Neisseriales</taxon>
        <taxon>Chitinibacteraceae</taxon>
        <taxon>Chitinimonas</taxon>
    </lineage>
</organism>
<keyword evidence="2" id="KW-1185">Reference proteome</keyword>
<reference evidence="1 2" key="1">
    <citation type="submission" date="2016-11" db="EMBL/GenBank/DDBJ databases">
        <authorList>
            <person name="Jaros S."/>
            <person name="Januszkiewicz K."/>
            <person name="Wedrychowicz H."/>
        </authorList>
    </citation>
    <scope>NUCLEOTIDE SEQUENCE [LARGE SCALE GENOMIC DNA]</scope>
    <source>
        <strain evidence="1 2">DSM 18899</strain>
    </source>
</reference>
<evidence type="ECO:0000313" key="1">
    <source>
        <dbReference type="EMBL" id="SFZ71088.1"/>
    </source>
</evidence>
<dbReference type="EMBL" id="FPKR01000001">
    <property type="protein sequence ID" value="SFZ71088.1"/>
    <property type="molecule type" value="Genomic_DNA"/>
</dbReference>
<gene>
    <name evidence="1" type="ORF">SAMN02745887_00399</name>
</gene>
<dbReference type="OrthoDB" id="8526975at2"/>
<dbReference type="Proteomes" id="UP000186513">
    <property type="component" value="Unassembled WGS sequence"/>
</dbReference>
<accession>A0A1K2H650</accession>
<sequence>MRHYPSNSVQAAGRLIALALLADGGLDASELAALERSSVLERLGISAAAFQQVLLELCDDAMQYGDWPGMQQIAGDPAVLDQLLDEVTDSDMQLALLRAMLDVVDADRYLSGGERTLITRAMLCWHDRLLSDMPPLARITRVHTAHVN</sequence>
<proteinExistence type="predicted"/>
<evidence type="ECO:0000313" key="2">
    <source>
        <dbReference type="Proteomes" id="UP000186513"/>
    </source>
</evidence>
<dbReference type="RefSeq" id="WP_072426921.1">
    <property type="nucleotide sequence ID" value="NZ_FPKR01000001.1"/>
</dbReference>
<protein>
    <recommendedName>
        <fullName evidence="3">Tellurite resistance protein TerB</fullName>
    </recommendedName>
</protein>
<dbReference type="SUPFAM" id="SSF158682">
    <property type="entry name" value="TerB-like"/>
    <property type="match status" value="1"/>
</dbReference>
<name>A0A1K2H650_9NEIS</name>
<evidence type="ECO:0008006" key="3">
    <source>
        <dbReference type="Google" id="ProtNLM"/>
    </source>
</evidence>